<comment type="caution">
    <text evidence="4">The sequence shown here is derived from an EMBL/GenBank/DDBJ whole genome shotgun (WGS) entry which is preliminary data.</text>
</comment>
<accession>A0A6N7EBU8</accession>
<organism evidence="4 5">
    <name type="scientific">Georgenia subflava</name>
    <dbReference type="NCBI Taxonomy" id="1622177"/>
    <lineage>
        <taxon>Bacteria</taxon>
        <taxon>Bacillati</taxon>
        <taxon>Actinomycetota</taxon>
        <taxon>Actinomycetes</taxon>
        <taxon>Micrococcales</taxon>
        <taxon>Bogoriellaceae</taxon>
        <taxon>Georgenia</taxon>
    </lineage>
</organism>
<feature type="signal peptide" evidence="3">
    <location>
        <begin position="1"/>
        <end position="28"/>
    </location>
</feature>
<feature type="chain" id="PRO_5026926273" evidence="3">
    <location>
        <begin position="29"/>
        <end position="252"/>
    </location>
</feature>
<gene>
    <name evidence="4" type="ORF">GB881_02295</name>
</gene>
<dbReference type="AlphaFoldDB" id="A0A6N7EBU8"/>
<feature type="transmembrane region" description="Helical" evidence="2">
    <location>
        <begin position="226"/>
        <end position="247"/>
    </location>
</feature>
<evidence type="ECO:0000256" key="3">
    <source>
        <dbReference type="SAM" id="SignalP"/>
    </source>
</evidence>
<dbReference type="Proteomes" id="UP000437709">
    <property type="component" value="Unassembled WGS sequence"/>
</dbReference>
<keyword evidence="2" id="KW-1133">Transmembrane helix</keyword>
<proteinExistence type="predicted"/>
<dbReference type="RefSeq" id="WP_152194088.1">
    <property type="nucleotide sequence ID" value="NZ_VUKD01000001.1"/>
</dbReference>
<sequence>MSIRTRLRRSALTAVLVLPLGGALPAAATPAVPDGACVGSSGVTVVVDSTDLGGDVEVGCAEGDPATGRQALEAAGFEPTDSIPGMICAIDALPDPCPEEFQGSYWAYFGAEPGEEWAAQTAGADAVDPDPGSFEGWRYNDGTAGPGITTAQLAGAATATAAPEQPADDEVASDSPAPGDQTGGAPPAAESTDTTDTADTDDADGADDAADSDGAATEGDGQSVDAATIASIAVVVVVLGVIAAVTLRRRQG</sequence>
<keyword evidence="5" id="KW-1185">Reference proteome</keyword>
<evidence type="ECO:0000256" key="1">
    <source>
        <dbReference type="SAM" id="MobiDB-lite"/>
    </source>
</evidence>
<feature type="compositionally biased region" description="Acidic residues" evidence="1">
    <location>
        <begin position="196"/>
        <end position="211"/>
    </location>
</feature>
<dbReference type="EMBL" id="WHPC01000004">
    <property type="protein sequence ID" value="MPV35892.1"/>
    <property type="molecule type" value="Genomic_DNA"/>
</dbReference>
<protein>
    <submittedName>
        <fullName evidence="4">Uncharacterized protein</fullName>
    </submittedName>
</protein>
<reference evidence="4 5" key="1">
    <citation type="submission" date="2019-10" db="EMBL/GenBank/DDBJ databases">
        <title>Georgenia wutianyii sp. nov. and Georgenia yuyongxinii sp. nov. isolated from plateau pika (Ochotona curzoniae) in the Qinghai-Tibet plateau of China.</title>
        <authorList>
            <person name="Tian Z."/>
        </authorList>
    </citation>
    <scope>NUCLEOTIDE SEQUENCE [LARGE SCALE GENOMIC DNA]</scope>
    <source>
        <strain evidence="4 5">JCM 19765</strain>
    </source>
</reference>
<keyword evidence="3" id="KW-0732">Signal</keyword>
<evidence type="ECO:0000256" key="2">
    <source>
        <dbReference type="SAM" id="Phobius"/>
    </source>
</evidence>
<dbReference type="OrthoDB" id="4401005at2"/>
<evidence type="ECO:0000313" key="4">
    <source>
        <dbReference type="EMBL" id="MPV35892.1"/>
    </source>
</evidence>
<feature type="region of interest" description="Disordered" evidence="1">
    <location>
        <begin position="119"/>
        <end position="221"/>
    </location>
</feature>
<feature type="compositionally biased region" description="Low complexity" evidence="1">
    <location>
        <begin position="149"/>
        <end position="162"/>
    </location>
</feature>
<keyword evidence="2" id="KW-0472">Membrane</keyword>
<feature type="compositionally biased region" description="Low complexity" evidence="1">
    <location>
        <begin position="212"/>
        <end position="221"/>
    </location>
</feature>
<keyword evidence="2" id="KW-0812">Transmembrane</keyword>
<name>A0A6N7EBU8_9MICO</name>
<evidence type="ECO:0000313" key="5">
    <source>
        <dbReference type="Proteomes" id="UP000437709"/>
    </source>
</evidence>